<accession>A0AA49JFI2</accession>
<evidence type="ECO:0000256" key="5">
    <source>
        <dbReference type="ARBA" id="ARBA00023163"/>
    </source>
</evidence>
<keyword evidence="5" id="KW-0804">Transcription</keyword>
<dbReference type="InterPro" id="IPR039420">
    <property type="entry name" value="WalR-like"/>
</dbReference>
<dbReference type="PANTHER" id="PTHR48111:SF1">
    <property type="entry name" value="TWO-COMPONENT RESPONSE REGULATOR ORR33"/>
    <property type="match status" value="1"/>
</dbReference>
<evidence type="ECO:0000256" key="3">
    <source>
        <dbReference type="ARBA" id="ARBA00023015"/>
    </source>
</evidence>
<feature type="domain" description="HTH LytTR-type" evidence="8">
    <location>
        <begin position="139"/>
        <end position="237"/>
    </location>
</feature>
<dbReference type="PANTHER" id="PTHR48111">
    <property type="entry name" value="REGULATOR OF RPOS"/>
    <property type="match status" value="1"/>
</dbReference>
<evidence type="ECO:0000259" key="8">
    <source>
        <dbReference type="PROSITE" id="PS50930"/>
    </source>
</evidence>
<dbReference type="GO" id="GO:0005829">
    <property type="term" value="C:cytosol"/>
    <property type="evidence" value="ECO:0007669"/>
    <property type="project" value="TreeGrafter"/>
</dbReference>
<keyword evidence="3" id="KW-0805">Transcription regulation</keyword>
<name>A0AA49JFI2_9BACT</name>
<reference evidence="9" key="2">
    <citation type="journal article" date="2024" name="Antonie Van Leeuwenhoek">
        <title>Roseihalotalea indica gen. nov., sp. nov., a halophilic Bacteroidetes from mesopelagic Southwest Indian Ocean with higher carbohydrate metabolic potential.</title>
        <authorList>
            <person name="Chen B."/>
            <person name="Zhang M."/>
            <person name="Lin D."/>
            <person name="Ye J."/>
            <person name="Tang K."/>
        </authorList>
    </citation>
    <scope>NUCLEOTIDE SEQUENCE</scope>
    <source>
        <strain evidence="9">TK19036</strain>
    </source>
</reference>
<dbReference type="GO" id="GO:0032993">
    <property type="term" value="C:protein-DNA complex"/>
    <property type="evidence" value="ECO:0007669"/>
    <property type="project" value="TreeGrafter"/>
</dbReference>
<evidence type="ECO:0000256" key="2">
    <source>
        <dbReference type="ARBA" id="ARBA00023012"/>
    </source>
</evidence>
<dbReference type="SUPFAM" id="SSF52172">
    <property type="entry name" value="CheY-like"/>
    <property type="match status" value="1"/>
</dbReference>
<dbReference type="Pfam" id="PF00072">
    <property type="entry name" value="Response_reg"/>
    <property type="match status" value="1"/>
</dbReference>
<evidence type="ECO:0000256" key="6">
    <source>
        <dbReference type="PROSITE-ProRule" id="PRU00169"/>
    </source>
</evidence>
<dbReference type="GO" id="GO:0006355">
    <property type="term" value="P:regulation of DNA-templated transcription"/>
    <property type="evidence" value="ECO:0007669"/>
    <property type="project" value="TreeGrafter"/>
</dbReference>
<dbReference type="PROSITE" id="PS50930">
    <property type="entry name" value="HTH_LYTTR"/>
    <property type="match status" value="1"/>
</dbReference>
<dbReference type="CDD" id="cd17534">
    <property type="entry name" value="REC_DC-like"/>
    <property type="match status" value="1"/>
</dbReference>
<feature type="domain" description="Response regulatory" evidence="7">
    <location>
        <begin position="5"/>
        <end position="120"/>
    </location>
</feature>
<evidence type="ECO:0000256" key="4">
    <source>
        <dbReference type="ARBA" id="ARBA00023125"/>
    </source>
</evidence>
<dbReference type="GO" id="GO:0000976">
    <property type="term" value="F:transcription cis-regulatory region binding"/>
    <property type="evidence" value="ECO:0007669"/>
    <property type="project" value="TreeGrafter"/>
</dbReference>
<dbReference type="InterPro" id="IPR011006">
    <property type="entry name" value="CheY-like_superfamily"/>
</dbReference>
<keyword evidence="1 6" id="KW-0597">Phosphoprotein</keyword>
<dbReference type="InterPro" id="IPR001789">
    <property type="entry name" value="Sig_transdc_resp-reg_receiver"/>
</dbReference>
<dbReference type="SMART" id="SM00448">
    <property type="entry name" value="REC"/>
    <property type="match status" value="1"/>
</dbReference>
<dbReference type="PROSITE" id="PS50110">
    <property type="entry name" value="RESPONSE_REGULATORY"/>
    <property type="match status" value="1"/>
</dbReference>
<gene>
    <name evidence="9" type="ORF">K4G66_22135</name>
</gene>
<evidence type="ECO:0000313" key="9">
    <source>
        <dbReference type="EMBL" id="WKN35080.1"/>
    </source>
</evidence>
<keyword evidence="2" id="KW-0902">Two-component regulatory system</keyword>
<evidence type="ECO:0000259" key="7">
    <source>
        <dbReference type="PROSITE" id="PS50110"/>
    </source>
</evidence>
<proteinExistence type="predicted"/>
<protein>
    <submittedName>
        <fullName evidence="9">Response regulator</fullName>
    </submittedName>
</protein>
<dbReference type="AlphaFoldDB" id="A0AA49JFI2"/>
<keyword evidence="4" id="KW-0238">DNA-binding</keyword>
<sequence length="242" mass="27813">MARVKILIVEDDLIAAEDIKELLEETNYVVTGVARTYDEAVDLFKETNPDLVVMDIQLEGQKDGIDVAAELTLINRVPIIYLTGNAEHKIRKRATRTPASTYILKPYRIEEFLTNIDLAIRNFAKSKIDAVTALSEAVFLPTDDNGHEKVMKQDIHYIEGDRGYVRIYTKNKMFHITTNLATLTPQLESPDFLRVSKKYVVNAYHLVKLNKDSVWIEGRQILIGDNYRKELYERLNVVRTKV</sequence>
<dbReference type="SMART" id="SM00850">
    <property type="entry name" value="LytTR"/>
    <property type="match status" value="1"/>
</dbReference>
<dbReference type="EMBL" id="CP120682">
    <property type="protein sequence ID" value="WKN35080.1"/>
    <property type="molecule type" value="Genomic_DNA"/>
</dbReference>
<dbReference type="GO" id="GO:0000156">
    <property type="term" value="F:phosphorelay response regulator activity"/>
    <property type="evidence" value="ECO:0007669"/>
    <property type="project" value="TreeGrafter"/>
</dbReference>
<organism evidence="9">
    <name type="scientific">Roseihalotalea indica</name>
    <dbReference type="NCBI Taxonomy" id="2867963"/>
    <lineage>
        <taxon>Bacteria</taxon>
        <taxon>Pseudomonadati</taxon>
        <taxon>Bacteroidota</taxon>
        <taxon>Cytophagia</taxon>
        <taxon>Cytophagales</taxon>
        <taxon>Catalimonadaceae</taxon>
        <taxon>Roseihalotalea</taxon>
    </lineage>
</organism>
<dbReference type="Gene3D" id="3.40.50.2300">
    <property type="match status" value="1"/>
</dbReference>
<dbReference type="InterPro" id="IPR007492">
    <property type="entry name" value="LytTR_DNA-bd_dom"/>
</dbReference>
<reference evidence="9" key="1">
    <citation type="journal article" date="2023" name="Comput. Struct. Biotechnol. J.">
        <title>Discovery of a novel marine Bacteroidetes with a rich repertoire of carbohydrate-active enzymes.</title>
        <authorList>
            <person name="Chen B."/>
            <person name="Liu G."/>
            <person name="Chen Q."/>
            <person name="Wang H."/>
            <person name="Liu L."/>
            <person name="Tang K."/>
        </authorList>
    </citation>
    <scope>NUCLEOTIDE SEQUENCE</scope>
    <source>
        <strain evidence="9">TK19036</strain>
    </source>
</reference>
<dbReference type="Gene3D" id="2.40.50.1020">
    <property type="entry name" value="LytTr DNA-binding domain"/>
    <property type="match status" value="1"/>
</dbReference>
<dbReference type="Pfam" id="PF04397">
    <property type="entry name" value="LytTR"/>
    <property type="match status" value="1"/>
</dbReference>
<feature type="modified residue" description="4-aspartylphosphate" evidence="6">
    <location>
        <position position="55"/>
    </location>
</feature>
<evidence type="ECO:0000256" key="1">
    <source>
        <dbReference type="ARBA" id="ARBA00022553"/>
    </source>
</evidence>